<proteinExistence type="predicted"/>
<protein>
    <submittedName>
        <fullName evidence="1">Uncharacterized protein</fullName>
    </submittedName>
</protein>
<accession>A0ACC2MDF0</accession>
<dbReference type="EMBL" id="CM056810">
    <property type="protein sequence ID" value="KAJ8643643.1"/>
    <property type="molecule type" value="Genomic_DNA"/>
</dbReference>
<comment type="caution">
    <text evidence="1">The sequence shown here is derived from an EMBL/GenBank/DDBJ whole genome shotgun (WGS) entry which is preliminary data.</text>
</comment>
<keyword evidence="2" id="KW-1185">Reference proteome</keyword>
<evidence type="ECO:0000313" key="1">
    <source>
        <dbReference type="EMBL" id="KAJ8643643.1"/>
    </source>
</evidence>
<dbReference type="Proteomes" id="UP001234297">
    <property type="component" value="Chromosome 2"/>
</dbReference>
<reference evidence="1 2" key="1">
    <citation type="journal article" date="2022" name="Hortic Res">
        <title>A haplotype resolved chromosomal level avocado genome allows analysis of novel avocado genes.</title>
        <authorList>
            <person name="Nath O."/>
            <person name="Fletcher S.J."/>
            <person name="Hayward A."/>
            <person name="Shaw L.M."/>
            <person name="Masouleh A.K."/>
            <person name="Furtado A."/>
            <person name="Henry R.J."/>
            <person name="Mitter N."/>
        </authorList>
    </citation>
    <scope>NUCLEOTIDE SEQUENCE [LARGE SCALE GENOMIC DNA]</scope>
    <source>
        <strain evidence="2">cv. Hass</strain>
    </source>
</reference>
<sequence length="86" mass="9907">MTEMQGISCRQLVERTKTTATTSKIMLSIDVAETTEARIRRLISENPLVIFSRSSCCMSHVMRRLLTTLRVHPTVIEHFNFVNRVL</sequence>
<name>A0ACC2MDF0_PERAE</name>
<evidence type="ECO:0000313" key="2">
    <source>
        <dbReference type="Proteomes" id="UP001234297"/>
    </source>
</evidence>
<gene>
    <name evidence="1" type="ORF">MRB53_005391</name>
</gene>
<organism evidence="1 2">
    <name type="scientific">Persea americana</name>
    <name type="common">Avocado</name>
    <dbReference type="NCBI Taxonomy" id="3435"/>
    <lineage>
        <taxon>Eukaryota</taxon>
        <taxon>Viridiplantae</taxon>
        <taxon>Streptophyta</taxon>
        <taxon>Embryophyta</taxon>
        <taxon>Tracheophyta</taxon>
        <taxon>Spermatophyta</taxon>
        <taxon>Magnoliopsida</taxon>
        <taxon>Magnoliidae</taxon>
        <taxon>Laurales</taxon>
        <taxon>Lauraceae</taxon>
        <taxon>Persea</taxon>
    </lineage>
</organism>